<dbReference type="Proteomes" id="UP001057452">
    <property type="component" value="Chromosome 22"/>
</dbReference>
<dbReference type="EMBL" id="CM043806">
    <property type="protein sequence ID" value="KAI4812979.1"/>
    <property type="molecule type" value="Genomic_DNA"/>
</dbReference>
<accession>A0ACB9WHG7</accession>
<organism evidence="1 2">
    <name type="scientific">Chaenocephalus aceratus</name>
    <name type="common">Blackfin icefish</name>
    <name type="synonym">Chaenichthys aceratus</name>
    <dbReference type="NCBI Taxonomy" id="36190"/>
    <lineage>
        <taxon>Eukaryota</taxon>
        <taxon>Metazoa</taxon>
        <taxon>Chordata</taxon>
        <taxon>Craniata</taxon>
        <taxon>Vertebrata</taxon>
        <taxon>Euteleostomi</taxon>
        <taxon>Actinopterygii</taxon>
        <taxon>Neopterygii</taxon>
        <taxon>Teleostei</taxon>
        <taxon>Neoteleostei</taxon>
        <taxon>Acanthomorphata</taxon>
        <taxon>Eupercaria</taxon>
        <taxon>Perciformes</taxon>
        <taxon>Notothenioidei</taxon>
        <taxon>Channichthyidae</taxon>
        <taxon>Chaenocephalus</taxon>
    </lineage>
</organism>
<sequence length="114" mass="12913">MSSPEEEAPDLQLRFVFGNTVVKRQNPHILPEDEEAQEPPEHYSTETLCLSRTQRTHVAESILKNSTLKYLYLEATRYPVSQIQCSSACPTFCGWTSEITTLHRSLLKLACTGL</sequence>
<comment type="caution">
    <text evidence="1">The sequence shown here is derived from an EMBL/GenBank/DDBJ whole genome shotgun (WGS) entry which is preliminary data.</text>
</comment>
<gene>
    <name evidence="1" type="ORF">KUCAC02_024335</name>
</gene>
<keyword evidence="2" id="KW-1185">Reference proteome</keyword>
<evidence type="ECO:0000313" key="2">
    <source>
        <dbReference type="Proteomes" id="UP001057452"/>
    </source>
</evidence>
<proteinExistence type="predicted"/>
<protein>
    <submittedName>
        <fullName evidence="1">Uncharacterized protein</fullName>
    </submittedName>
</protein>
<reference evidence="1" key="1">
    <citation type="submission" date="2022-05" db="EMBL/GenBank/DDBJ databases">
        <title>Chromosome-level genome of Chaenocephalus aceratus.</title>
        <authorList>
            <person name="Park H."/>
        </authorList>
    </citation>
    <scope>NUCLEOTIDE SEQUENCE</scope>
    <source>
        <strain evidence="1">KU_202001</strain>
    </source>
</reference>
<name>A0ACB9WHG7_CHAAC</name>
<evidence type="ECO:0000313" key="1">
    <source>
        <dbReference type="EMBL" id="KAI4812979.1"/>
    </source>
</evidence>